<accession>A0AAE0WFG2</accession>
<keyword evidence="3" id="KW-1185">Reference proteome</keyword>
<dbReference type="AlphaFoldDB" id="A0AAE0WFG2"/>
<evidence type="ECO:0000313" key="2">
    <source>
        <dbReference type="EMBL" id="KAK3612406.1"/>
    </source>
</evidence>
<name>A0AAE0WFG2_9BIVA</name>
<evidence type="ECO:0000256" key="1">
    <source>
        <dbReference type="SAM" id="Phobius"/>
    </source>
</evidence>
<proteinExistence type="predicted"/>
<comment type="caution">
    <text evidence="2">The sequence shown here is derived from an EMBL/GenBank/DDBJ whole genome shotgun (WGS) entry which is preliminary data.</text>
</comment>
<organism evidence="2 3">
    <name type="scientific">Potamilus streckersoni</name>
    <dbReference type="NCBI Taxonomy" id="2493646"/>
    <lineage>
        <taxon>Eukaryota</taxon>
        <taxon>Metazoa</taxon>
        <taxon>Spiralia</taxon>
        <taxon>Lophotrochozoa</taxon>
        <taxon>Mollusca</taxon>
        <taxon>Bivalvia</taxon>
        <taxon>Autobranchia</taxon>
        <taxon>Heteroconchia</taxon>
        <taxon>Palaeoheterodonta</taxon>
        <taxon>Unionida</taxon>
        <taxon>Unionoidea</taxon>
        <taxon>Unionidae</taxon>
        <taxon>Ambleminae</taxon>
        <taxon>Lampsilini</taxon>
        <taxon>Potamilus</taxon>
    </lineage>
</organism>
<feature type="transmembrane region" description="Helical" evidence="1">
    <location>
        <begin position="6"/>
        <end position="30"/>
    </location>
</feature>
<keyword evidence="1" id="KW-0812">Transmembrane</keyword>
<evidence type="ECO:0000313" key="3">
    <source>
        <dbReference type="Proteomes" id="UP001195483"/>
    </source>
</evidence>
<reference evidence="2" key="2">
    <citation type="journal article" date="2021" name="Genome Biol. Evol.">
        <title>Developing a high-quality reference genome for a parasitic bivalve with doubly uniparental inheritance (Bivalvia: Unionida).</title>
        <authorList>
            <person name="Smith C.H."/>
        </authorList>
    </citation>
    <scope>NUCLEOTIDE SEQUENCE</scope>
    <source>
        <strain evidence="2">CHS0354</strain>
        <tissue evidence="2">Mantle</tissue>
    </source>
</reference>
<reference evidence="2" key="1">
    <citation type="journal article" date="2021" name="Genome Biol. Evol.">
        <title>A High-Quality Reference Genome for a Parasitic Bivalve with Doubly Uniparental Inheritance (Bivalvia: Unionida).</title>
        <authorList>
            <person name="Smith C.H."/>
        </authorList>
    </citation>
    <scope>NUCLEOTIDE SEQUENCE</scope>
    <source>
        <strain evidence="2">CHS0354</strain>
    </source>
</reference>
<sequence>MSMGTSWALILAAIAAFISNICALFLLIIACKQNQETSGIIYPNAEDENGIVSNIPMQQMQVPNDGNQVYSTAPPPYIQAPVIVHTYGYNMYHSLAHPSGHFGPVYPQYTHNCQISPPPQYTEKPN</sequence>
<dbReference type="EMBL" id="JAEAOA010001901">
    <property type="protein sequence ID" value="KAK3612406.1"/>
    <property type="molecule type" value="Genomic_DNA"/>
</dbReference>
<gene>
    <name evidence="2" type="ORF">CHS0354_032005</name>
</gene>
<reference evidence="2" key="3">
    <citation type="submission" date="2023-05" db="EMBL/GenBank/DDBJ databases">
        <authorList>
            <person name="Smith C.H."/>
        </authorList>
    </citation>
    <scope>NUCLEOTIDE SEQUENCE</scope>
    <source>
        <strain evidence="2">CHS0354</strain>
        <tissue evidence="2">Mantle</tissue>
    </source>
</reference>
<dbReference type="Proteomes" id="UP001195483">
    <property type="component" value="Unassembled WGS sequence"/>
</dbReference>
<keyword evidence="1" id="KW-0472">Membrane</keyword>
<protein>
    <submittedName>
        <fullName evidence="2">Uncharacterized protein</fullName>
    </submittedName>
</protein>
<keyword evidence="1" id="KW-1133">Transmembrane helix</keyword>